<reference evidence="2" key="1">
    <citation type="submission" date="2020-06" db="EMBL/GenBank/DDBJ databases">
        <title>WGS assembly of Ceratodon purpureus strain R40.</title>
        <authorList>
            <person name="Carey S.B."/>
            <person name="Jenkins J."/>
            <person name="Shu S."/>
            <person name="Lovell J.T."/>
            <person name="Sreedasyam A."/>
            <person name="Maumus F."/>
            <person name="Tiley G.P."/>
            <person name="Fernandez-Pozo N."/>
            <person name="Barry K."/>
            <person name="Chen C."/>
            <person name="Wang M."/>
            <person name="Lipzen A."/>
            <person name="Daum C."/>
            <person name="Saski C.A."/>
            <person name="Payton A.C."/>
            <person name="Mcbreen J.C."/>
            <person name="Conrad R.E."/>
            <person name="Kollar L.M."/>
            <person name="Olsson S."/>
            <person name="Huttunen S."/>
            <person name="Landis J.B."/>
            <person name="Wickett N.J."/>
            <person name="Johnson M.G."/>
            <person name="Rensing S.A."/>
            <person name="Grimwood J."/>
            <person name="Schmutz J."/>
            <person name="Mcdaniel S.F."/>
        </authorList>
    </citation>
    <scope>NUCLEOTIDE SEQUENCE</scope>
    <source>
        <strain evidence="2">R40</strain>
    </source>
</reference>
<accession>A0A8T0HXW9</accession>
<sequence>MPRLLVHCQLGVFFLDSDALVVTQVIRAHHKFLQSRCINSHGVLTIGGVVVHSHHILSACLHCGHF</sequence>
<keyword evidence="3" id="KW-1185">Reference proteome</keyword>
<evidence type="ECO:0000256" key="1">
    <source>
        <dbReference type="SAM" id="SignalP"/>
    </source>
</evidence>
<dbReference type="Proteomes" id="UP000822688">
    <property type="component" value="Chromosome 5"/>
</dbReference>
<gene>
    <name evidence="2" type="ORF">KC19_5G008000</name>
</gene>
<organism evidence="2 3">
    <name type="scientific">Ceratodon purpureus</name>
    <name type="common">Fire moss</name>
    <name type="synonym">Dicranum purpureum</name>
    <dbReference type="NCBI Taxonomy" id="3225"/>
    <lineage>
        <taxon>Eukaryota</taxon>
        <taxon>Viridiplantae</taxon>
        <taxon>Streptophyta</taxon>
        <taxon>Embryophyta</taxon>
        <taxon>Bryophyta</taxon>
        <taxon>Bryophytina</taxon>
        <taxon>Bryopsida</taxon>
        <taxon>Dicranidae</taxon>
        <taxon>Pseudoditrichales</taxon>
        <taxon>Ditrichaceae</taxon>
        <taxon>Ceratodon</taxon>
    </lineage>
</organism>
<feature type="chain" id="PRO_5035935499" description="Secreted protein" evidence="1">
    <location>
        <begin position="20"/>
        <end position="66"/>
    </location>
</feature>
<keyword evidence="1" id="KW-0732">Signal</keyword>
<feature type="signal peptide" evidence="1">
    <location>
        <begin position="1"/>
        <end position="19"/>
    </location>
</feature>
<evidence type="ECO:0000313" key="2">
    <source>
        <dbReference type="EMBL" id="KAG0575495.1"/>
    </source>
</evidence>
<name>A0A8T0HXW9_CERPU</name>
<comment type="caution">
    <text evidence="2">The sequence shown here is derived from an EMBL/GenBank/DDBJ whole genome shotgun (WGS) entry which is preliminary data.</text>
</comment>
<dbReference type="AlphaFoldDB" id="A0A8T0HXW9"/>
<dbReference type="EMBL" id="CM026425">
    <property type="protein sequence ID" value="KAG0575495.1"/>
    <property type="molecule type" value="Genomic_DNA"/>
</dbReference>
<evidence type="ECO:0000313" key="3">
    <source>
        <dbReference type="Proteomes" id="UP000822688"/>
    </source>
</evidence>
<evidence type="ECO:0008006" key="4">
    <source>
        <dbReference type="Google" id="ProtNLM"/>
    </source>
</evidence>
<protein>
    <recommendedName>
        <fullName evidence="4">Secreted protein</fullName>
    </recommendedName>
</protein>
<proteinExistence type="predicted"/>